<evidence type="ECO:0000313" key="2">
    <source>
        <dbReference type="EMBL" id="TGO83643.1"/>
    </source>
</evidence>
<dbReference type="AlphaFoldDB" id="A0A4Z1KBS6"/>
<gene>
    <name evidence="2" type="ORF">BPOR_0614g00040</name>
</gene>
<feature type="compositionally biased region" description="Basic and acidic residues" evidence="1">
    <location>
        <begin position="9"/>
        <end position="18"/>
    </location>
</feature>
<name>A0A4Z1KBS6_9HELO</name>
<feature type="compositionally biased region" description="Polar residues" evidence="1">
    <location>
        <begin position="23"/>
        <end position="38"/>
    </location>
</feature>
<evidence type="ECO:0000313" key="3">
    <source>
        <dbReference type="Proteomes" id="UP000297280"/>
    </source>
</evidence>
<comment type="caution">
    <text evidence="2">The sequence shown here is derived from an EMBL/GenBank/DDBJ whole genome shotgun (WGS) entry which is preliminary data.</text>
</comment>
<proteinExistence type="predicted"/>
<evidence type="ECO:0000256" key="1">
    <source>
        <dbReference type="SAM" id="MobiDB-lite"/>
    </source>
</evidence>
<feature type="region of interest" description="Disordered" evidence="1">
    <location>
        <begin position="1"/>
        <end position="38"/>
    </location>
</feature>
<dbReference type="EMBL" id="PQXO01000613">
    <property type="protein sequence ID" value="TGO83643.1"/>
    <property type="molecule type" value="Genomic_DNA"/>
</dbReference>
<dbReference type="Proteomes" id="UP000297280">
    <property type="component" value="Unassembled WGS sequence"/>
</dbReference>
<organism evidence="2 3">
    <name type="scientific">Botrytis porri</name>
    <dbReference type="NCBI Taxonomy" id="87229"/>
    <lineage>
        <taxon>Eukaryota</taxon>
        <taxon>Fungi</taxon>
        <taxon>Dikarya</taxon>
        <taxon>Ascomycota</taxon>
        <taxon>Pezizomycotina</taxon>
        <taxon>Leotiomycetes</taxon>
        <taxon>Helotiales</taxon>
        <taxon>Sclerotiniaceae</taxon>
        <taxon>Botrytis</taxon>
    </lineage>
</organism>
<sequence length="119" mass="13177">MDSSVERVLQQDRGDSARKVNLCSPNSPSFPQTGHKTTGIDSFKVLSRESWENLARLREQCWTTIRTGHCESWIGSDAEIHSGLESASQASMGARQRAHSNEGAKTIEFLTASVELKQK</sequence>
<reference evidence="2 3" key="1">
    <citation type="submission" date="2017-12" db="EMBL/GenBank/DDBJ databases">
        <title>Comparative genomics of Botrytis spp.</title>
        <authorList>
            <person name="Valero-Jimenez C.A."/>
            <person name="Tapia P."/>
            <person name="Veloso J."/>
            <person name="Silva-Moreno E."/>
            <person name="Staats M."/>
            <person name="Valdes J.H."/>
            <person name="Van Kan J.A.L."/>
        </authorList>
    </citation>
    <scope>NUCLEOTIDE SEQUENCE [LARGE SCALE GENOMIC DNA]</scope>
    <source>
        <strain evidence="2 3">MUCL3349</strain>
    </source>
</reference>
<keyword evidence="3" id="KW-1185">Reference proteome</keyword>
<protein>
    <submittedName>
        <fullName evidence="2">Uncharacterized protein</fullName>
    </submittedName>
</protein>
<accession>A0A4Z1KBS6</accession>